<dbReference type="RefSeq" id="WP_344931020.1">
    <property type="nucleotide sequence ID" value="NZ_BAABCW010000040.1"/>
</dbReference>
<organism evidence="11 12">
    <name type="scientific">Aquimarina addita</name>
    <dbReference type="NCBI Taxonomy" id="870485"/>
    <lineage>
        <taxon>Bacteria</taxon>
        <taxon>Pseudomonadati</taxon>
        <taxon>Bacteroidota</taxon>
        <taxon>Flavobacteriia</taxon>
        <taxon>Flavobacteriales</taxon>
        <taxon>Flavobacteriaceae</taxon>
        <taxon>Aquimarina</taxon>
    </lineage>
</organism>
<dbReference type="InterPro" id="IPR005084">
    <property type="entry name" value="CBM6"/>
</dbReference>
<dbReference type="InterPro" id="IPR000421">
    <property type="entry name" value="FA58C"/>
</dbReference>
<protein>
    <submittedName>
        <fullName evidence="11">Uncharacterized protein</fullName>
    </submittedName>
</protein>
<keyword evidence="4" id="KW-0479">Metal-binding</keyword>
<comment type="function">
    <text evidence="1">Acts as a defensive agent. Recognizes blood group fucosylated oligosaccharides including A, B, H and Lewis B-type antigens. Does not recognize Lewis A antigen and has low affinity for monovalent haptens.</text>
</comment>
<dbReference type="Proteomes" id="UP001500459">
    <property type="component" value="Unassembled WGS sequence"/>
</dbReference>
<reference evidence="12" key="1">
    <citation type="journal article" date="2019" name="Int. J. Syst. Evol. Microbiol.">
        <title>The Global Catalogue of Microorganisms (GCM) 10K type strain sequencing project: providing services to taxonomists for standard genome sequencing and annotation.</title>
        <authorList>
            <consortium name="The Broad Institute Genomics Platform"/>
            <consortium name="The Broad Institute Genome Sequencing Center for Infectious Disease"/>
            <person name="Wu L."/>
            <person name="Ma J."/>
        </authorList>
    </citation>
    <scope>NUCLEOTIDE SEQUENCE [LARGE SCALE GENOMIC DNA]</scope>
    <source>
        <strain evidence="12">JCM 17106</strain>
    </source>
</reference>
<comment type="caution">
    <text evidence="11">The sequence shown here is derived from an EMBL/GenBank/DDBJ whole genome shotgun (WGS) entry which is preliminary data.</text>
</comment>
<keyword evidence="12" id="KW-1185">Reference proteome</keyword>
<evidence type="ECO:0000256" key="5">
    <source>
        <dbReference type="ARBA" id="ARBA00022729"/>
    </source>
</evidence>
<keyword evidence="7" id="KW-0106">Calcium</keyword>
<feature type="domain" description="CBM6" evidence="10">
    <location>
        <begin position="656"/>
        <end position="780"/>
    </location>
</feature>
<evidence type="ECO:0000256" key="3">
    <source>
        <dbReference type="ARBA" id="ARBA00011233"/>
    </source>
</evidence>
<evidence type="ECO:0000256" key="4">
    <source>
        <dbReference type="ARBA" id="ARBA00022723"/>
    </source>
</evidence>
<dbReference type="InterPro" id="IPR006585">
    <property type="entry name" value="FTP1"/>
</dbReference>
<dbReference type="PANTHER" id="PTHR45713:SF6">
    <property type="entry name" value="F5_8 TYPE C DOMAIN-CONTAINING PROTEIN"/>
    <property type="match status" value="1"/>
</dbReference>
<dbReference type="NCBIfam" id="TIGR04183">
    <property type="entry name" value="Por_Secre_tail"/>
    <property type="match status" value="1"/>
</dbReference>
<comment type="similarity">
    <text evidence="2">Belongs to the fucolectin family.</text>
</comment>
<feature type="domain" description="F5/8 type C" evidence="9">
    <location>
        <begin position="495"/>
        <end position="649"/>
    </location>
</feature>
<dbReference type="InterPro" id="IPR026444">
    <property type="entry name" value="Secre_tail"/>
</dbReference>
<keyword evidence="8" id="KW-1015">Disulfide bond</keyword>
<evidence type="ECO:0000313" key="12">
    <source>
        <dbReference type="Proteomes" id="UP001500459"/>
    </source>
</evidence>
<evidence type="ECO:0000259" key="10">
    <source>
        <dbReference type="PROSITE" id="PS51175"/>
    </source>
</evidence>
<dbReference type="PANTHER" id="PTHR45713">
    <property type="entry name" value="FTP DOMAIN-CONTAINING PROTEIN"/>
    <property type="match status" value="1"/>
</dbReference>
<dbReference type="PROSITE" id="PS50022">
    <property type="entry name" value="FA58C_3"/>
    <property type="match status" value="1"/>
</dbReference>
<evidence type="ECO:0000313" key="11">
    <source>
        <dbReference type="EMBL" id="GAA3523715.1"/>
    </source>
</evidence>
<proteinExistence type="inferred from homology"/>
<dbReference type="Gene3D" id="2.60.120.260">
    <property type="entry name" value="Galactose-binding domain-like"/>
    <property type="match status" value="2"/>
</dbReference>
<comment type="subunit">
    <text evidence="3">Homotrimer.</text>
</comment>
<evidence type="ECO:0000256" key="6">
    <source>
        <dbReference type="ARBA" id="ARBA00022734"/>
    </source>
</evidence>
<dbReference type="InterPro" id="IPR006584">
    <property type="entry name" value="Cellulose-bd_IV"/>
</dbReference>
<dbReference type="CDD" id="cd04084">
    <property type="entry name" value="CBM6_xylanase-like"/>
    <property type="match status" value="1"/>
</dbReference>
<dbReference type="EMBL" id="BAABCW010000040">
    <property type="protein sequence ID" value="GAA3523715.1"/>
    <property type="molecule type" value="Genomic_DNA"/>
</dbReference>
<keyword evidence="6" id="KW-0430">Lectin</keyword>
<dbReference type="Pfam" id="PF18962">
    <property type="entry name" value="Por_Secre_tail"/>
    <property type="match status" value="1"/>
</dbReference>
<evidence type="ECO:0000259" key="9">
    <source>
        <dbReference type="PROSITE" id="PS50022"/>
    </source>
</evidence>
<evidence type="ECO:0000256" key="1">
    <source>
        <dbReference type="ARBA" id="ARBA00002219"/>
    </source>
</evidence>
<dbReference type="SMART" id="SM00606">
    <property type="entry name" value="CBD_IV"/>
    <property type="match status" value="1"/>
</dbReference>
<dbReference type="Pfam" id="PF03422">
    <property type="entry name" value="CBM_6"/>
    <property type="match status" value="1"/>
</dbReference>
<accession>A0ABP6V047</accession>
<sequence>MLGTLLTLCFSSLLNAQSENQEAISNVFKAFNTSQPAKLSSSGFSFTKEFSNSGSYWKFDNPETDLYLAKLSYEDPNNPDLSYDARLSTGGNIYSFRTITGECIPPQHGTESTNHPGIMRTSWTEAVWHVVATDVEQNQIDQYMLHQGGAYGNITETDYYPFYGFQIADYYDSANQEYSTASWLQIGHPKATVNNDLITEILIWTKYRNIGNGVIQVDYALYNYGNGTVGRVNSPYICARESTHPNIFLSNPDNSYQEREGTWTQGFFNNSTTNGWIGYSSNSAGTQPSYGFIFNNDYGRSRFGFVSVVKDQNNFTSVRTDKSMSFGKILNLRYFIVLGDNIGDIQDAATKYKDDTFYELRTVGASNVQSENYYFEKSNSNTITAFNANNASQGINLKLQPYNNSYPLFIVTNSQGVSRVTTDLYTFTDYPWDGQTADIKLLGFSDYKATVNNFVSESINAGDSYTFPDGTTKTNITSDVYQISFTGTVAGYRQYTQTHLDVSGGTTPPTNNDNNIALNGAATQSTTAYSGDASRAIDGNTDGKWINSSVTHTASGTVGAWWQVRLAESANIGEIKIFNRTDNCCISRLSNFTVKISDGNGNWVFSKTYTTIPNPSMTIDAEGVLGRTVRIITNTTEPLSLAEVEVYEDAECTSFSTIQAESYNNMNGIVAETTTDSSGNQHLGFINNGDWSKYNSVDLSCATSIEARVSSKNAGGNIQVRLGGISGTLIGTITVPSTNSWNSWTTVSTDIDFISGIHDVYLVFTGGSGYLFNLNWIEFSNGQNKITENPFNTKEDIFLLYPNPTSDQFDISLQNTQQAIYKVIDHTGKIILSGTIQNGSTTVNSNKLSTGLYLVKVSSERGTYTAKLIKK</sequence>
<evidence type="ECO:0000256" key="2">
    <source>
        <dbReference type="ARBA" id="ARBA00010147"/>
    </source>
</evidence>
<keyword evidence="5" id="KW-0732">Signal</keyword>
<evidence type="ECO:0000256" key="7">
    <source>
        <dbReference type="ARBA" id="ARBA00022837"/>
    </source>
</evidence>
<dbReference type="InterPro" id="IPR008979">
    <property type="entry name" value="Galactose-bd-like_sf"/>
</dbReference>
<dbReference type="SMART" id="SM00607">
    <property type="entry name" value="FTP"/>
    <property type="match status" value="1"/>
</dbReference>
<dbReference type="Pfam" id="PF22633">
    <property type="entry name" value="F5_F8_type_C_2"/>
    <property type="match status" value="1"/>
</dbReference>
<dbReference type="InterPro" id="IPR051941">
    <property type="entry name" value="BG_Antigen-Binding_Lectin"/>
</dbReference>
<dbReference type="SUPFAM" id="SSF49785">
    <property type="entry name" value="Galactose-binding domain-like"/>
    <property type="match status" value="2"/>
</dbReference>
<dbReference type="PROSITE" id="PS51175">
    <property type="entry name" value="CBM6"/>
    <property type="match status" value="1"/>
</dbReference>
<name>A0ABP6V047_9FLAO</name>
<evidence type="ECO:0000256" key="8">
    <source>
        <dbReference type="ARBA" id="ARBA00023157"/>
    </source>
</evidence>
<gene>
    <name evidence="11" type="ORF">GCM10022393_43220</name>
</gene>